<comment type="caution">
    <text evidence="1">The sequence shown here is derived from an EMBL/GenBank/DDBJ whole genome shotgun (WGS) entry which is preliminary data.</text>
</comment>
<reference evidence="1" key="1">
    <citation type="submission" date="2022-11" db="EMBL/GenBank/DDBJ databases">
        <title>Hoeflea poritis sp. nov., isolated from scleractinian coral Porites lutea.</title>
        <authorList>
            <person name="Zhang G."/>
            <person name="Wei Q."/>
            <person name="Cai L."/>
        </authorList>
    </citation>
    <scope>NUCLEOTIDE SEQUENCE</scope>
    <source>
        <strain evidence="1">E7-10</strain>
    </source>
</reference>
<evidence type="ECO:0000313" key="1">
    <source>
        <dbReference type="EMBL" id="MDA4848862.1"/>
    </source>
</evidence>
<sequence>MTVRTQHFTVRFAAPFSLYGIDEIQPAGDYAVEQDEKLVNGKYTADQCRIATFIHLPGVSGPLGKVRLVPVDPSELDEAVRQED</sequence>
<keyword evidence="2" id="KW-1185">Reference proteome</keyword>
<organism evidence="1 2">
    <name type="scientific">Hoeflea poritis</name>
    <dbReference type="NCBI Taxonomy" id="2993659"/>
    <lineage>
        <taxon>Bacteria</taxon>
        <taxon>Pseudomonadati</taxon>
        <taxon>Pseudomonadota</taxon>
        <taxon>Alphaproteobacteria</taxon>
        <taxon>Hyphomicrobiales</taxon>
        <taxon>Rhizobiaceae</taxon>
        <taxon>Hoeflea</taxon>
    </lineage>
</organism>
<dbReference type="Proteomes" id="UP001148313">
    <property type="component" value="Unassembled WGS sequence"/>
</dbReference>
<evidence type="ECO:0000313" key="2">
    <source>
        <dbReference type="Proteomes" id="UP001148313"/>
    </source>
</evidence>
<protein>
    <submittedName>
        <fullName evidence="1">Uncharacterized protein</fullName>
    </submittedName>
</protein>
<proteinExistence type="predicted"/>
<dbReference type="RefSeq" id="WP_271092745.1">
    <property type="nucleotide sequence ID" value="NZ_JAPJZH010000038.1"/>
</dbReference>
<dbReference type="EMBL" id="JAPJZH010000038">
    <property type="protein sequence ID" value="MDA4848862.1"/>
    <property type="molecule type" value="Genomic_DNA"/>
</dbReference>
<name>A0ABT4VVW8_9HYPH</name>
<gene>
    <name evidence="1" type="ORF">OOZ53_26160</name>
</gene>
<accession>A0ABT4VVW8</accession>